<dbReference type="RefSeq" id="WP_379100313.1">
    <property type="nucleotide sequence ID" value="NZ_JBHUGZ010000012.1"/>
</dbReference>
<sequence length="97" mass="10883">MGNLGAEQLREKDRSLWLPKRSINFKIENEIYEWDNQTITGAEVRGVGPGIPDSMDLYMKMPGQPGWLVGRDESIHLRQSGIEKFYAQDASSEAGNG</sequence>
<evidence type="ECO:0000313" key="2">
    <source>
        <dbReference type="EMBL" id="MFD1984539.1"/>
    </source>
</evidence>
<evidence type="ECO:0000259" key="1">
    <source>
        <dbReference type="Pfam" id="PF14452"/>
    </source>
</evidence>
<dbReference type="EMBL" id="JBHUGZ010000012">
    <property type="protein sequence ID" value="MFD1984539.1"/>
    <property type="molecule type" value="Genomic_DNA"/>
</dbReference>
<feature type="domain" description="Multi-ubiquitin" evidence="1">
    <location>
        <begin position="26"/>
        <end position="87"/>
    </location>
</feature>
<dbReference type="Proteomes" id="UP001597405">
    <property type="component" value="Unassembled WGS sequence"/>
</dbReference>
<gene>
    <name evidence="2" type="ORF">ACFSOZ_18335</name>
</gene>
<protein>
    <recommendedName>
        <fullName evidence="1">Multi-ubiquitin domain-containing protein</fullName>
    </recommendedName>
</protein>
<keyword evidence="3" id="KW-1185">Reference proteome</keyword>
<evidence type="ECO:0000313" key="3">
    <source>
        <dbReference type="Proteomes" id="UP001597405"/>
    </source>
</evidence>
<organism evidence="2 3">
    <name type="scientific">Mesorhizobium newzealandense</name>
    <dbReference type="NCBI Taxonomy" id="1300302"/>
    <lineage>
        <taxon>Bacteria</taxon>
        <taxon>Pseudomonadati</taxon>
        <taxon>Pseudomonadota</taxon>
        <taxon>Alphaproteobacteria</taxon>
        <taxon>Hyphomicrobiales</taxon>
        <taxon>Phyllobacteriaceae</taxon>
        <taxon>Mesorhizobium</taxon>
    </lineage>
</organism>
<dbReference type="InterPro" id="IPR027802">
    <property type="entry name" value="Multi-ubiquitin_dom"/>
</dbReference>
<dbReference type="Pfam" id="PF14452">
    <property type="entry name" value="Multi_ubiq"/>
    <property type="match status" value="1"/>
</dbReference>
<comment type="caution">
    <text evidence="2">The sequence shown here is derived from an EMBL/GenBank/DDBJ whole genome shotgun (WGS) entry which is preliminary data.</text>
</comment>
<accession>A0ABW4UFV1</accession>
<name>A0ABW4UFV1_9HYPH</name>
<reference evidence="3" key="1">
    <citation type="journal article" date="2019" name="Int. J. Syst. Evol. Microbiol.">
        <title>The Global Catalogue of Microorganisms (GCM) 10K type strain sequencing project: providing services to taxonomists for standard genome sequencing and annotation.</title>
        <authorList>
            <consortium name="The Broad Institute Genomics Platform"/>
            <consortium name="The Broad Institute Genome Sequencing Center for Infectious Disease"/>
            <person name="Wu L."/>
            <person name="Ma J."/>
        </authorList>
    </citation>
    <scope>NUCLEOTIDE SEQUENCE [LARGE SCALE GENOMIC DNA]</scope>
    <source>
        <strain evidence="3">CGMCC 1.16225</strain>
    </source>
</reference>
<proteinExistence type="predicted"/>